<keyword evidence="3" id="KW-1185">Reference proteome</keyword>
<feature type="region of interest" description="Disordered" evidence="1">
    <location>
        <begin position="52"/>
        <end position="76"/>
    </location>
</feature>
<reference evidence="2 3" key="1">
    <citation type="submission" date="2017-10" db="EMBL/GenBank/DDBJ databases">
        <title>Comparative genomics in systemic dimorphic fungi from Ajellomycetaceae.</title>
        <authorList>
            <person name="Munoz J.F."/>
            <person name="Mcewen J.G."/>
            <person name="Clay O.K."/>
            <person name="Cuomo C.A."/>
        </authorList>
    </citation>
    <scope>NUCLEOTIDE SEQUENCE [LARGE SCALE GENOMIC DNA]</scope>
    <source>
        <strain evidence="2 3">UAMH130</strain>
    </source>
</reference>
<sequence>MATRSGPMPVPIATGSVCPVLAGNAKTKHTVDVNESVAGKFAFDEGVEVDEGRDRYLAESGKEEDDGDEEEEEGDEGFISDLVVKFDTSRARDGEVRCRAGSMGEAPNVTGATVEAVVREPGNGRGSGVAVICEWESKIETGRETKTYLMQNGARENEQVVYD</sequence>
<organism evidence="2 3">
    <name type="scientific">Blastomyces parvus</name>
    <dbReference type="NCBI Taxonomy" id="2060905"/>
    <lineage>
        <taxon>Eukaryota</taxon>
        <taxon>Fungi</taxon>
        <taxon>Dikarya</taxon>
        <taxon>Ascomycota</taxon>
        <taxon>Pezizomycotina</taxon>
        <taxon>Eurotiomycetes</taxon>
        <taxon>Eurotiomycetidae</taxon>
        <taxon>Onygenales</taxon>
        <taxon>Ajellomycetaceae</taxon>
        <taxon>Blastomyces</taxon>
    </lineage>
</organism>
<accession>A0A2B7XBQ2</accession>
<protein>
    <submittedName>
        <fullName evidence="2">Uncharacterized protein</fullName>
    </submittedName>
</protein>
<evidence type="ECO:0000256" key="1">
    <source>
        <dbReference type="SAM" id="MobiDB-lite"/>
    </source>
</evidence>
<dbReference type="Proteomes" id="UP000224080">
    <property type="component" value="Unassembled WGS sequence"/>
</dbReference>
<feature type="compositionally biased region" description="Acidic residues" evidence="1">
    <location>
        <begin position="62"/>
        <end position="76"/>
    </location>
</feature>
<proteinExistence type="predicted"/>
<name>A0A2B7XBQ2_9EURO</name>
<gene>
    <name evidence="2" type="ORF">GX51_02361</name>
</gene>
<dbReference type="OrthoDB" id="10427129at2759"/>
<comment type="caution">
    <text evidence="2">The sequence shown here is derived from an EMBL/GenBank/DDBJ whole genome shotgun (WGS) entry which is preliminary data.</text>
</comment>
<evidence type="ECO:0000313" key="2">
    <source>
        <dbReference type="EMBL" id="PGH06536.1"/>
    </source>
</evidence>
<dbReference type="EMBL" id="PDNC01000021">
    <property type="protein sequence ID" value="PGH06536.1"/>
    <property type="molecule type" value="Genomic_DNA"/>
</dbReference>
<dbReference type="AlphaFoldDB" id="A0A2B7XBQ2"/>
<feature type="compositionally biased region" description="Basic and acidic residues" evidence="1">
    <location>
        <begin position="52"/>
        <end position="61"/>
    </location>
</feature>
<evidence type="ECO:0000313" key="3">
    <source>
        <dbReference type="Proteomes" id="UP000224080"/>
    </source>
</evidence>